<accession>A0A511FHH3</accession>
<comment type="caution">
    <text evidence="1">The sequence shown here is derived from an EMBL/GenBank/DDBJ whole genome shotgun (WGS) entry which is preliminary data.</text>
</comment>
<dbReference type="AlphaFoldDB" id="A0A511FHH3"/>
<evidence type="ECO:0000313" key="2">
    <source>
        <dbReference type="Proteomes" id="UP000321723"/>
    </source>
</evidence>
<evidence type="ECO:0000313" key="1">
    <source>
        <dbReference type="EMBL" id="GEL48709.1"/>
    </source>
</evidence>
<protein>
    <submittedName>
        <fullName evidence="1">Uncharacterized protein</fullName>
    </submittedName>
</protein>
<reference evidence="1 2" key="1">
    <citation type="submission" date="2019-07" db="EMBL/GenBank/DDBJ databases">
        <title>Whole genome shotgun sequence of Cellulomonas hominis NBRC 16055.</title>
        <authorList>
            <person name="Hosoyama A."/>
            <person name="Uohara A."/>
            <person name="Ohji S."/>
            <person name="Ichikawa N."/>
        </authorList>
    </citation>
    <scope>NUCLEOTIDE SEQUENCE [LARGE SCALE GENOMIC DNA]</scope>
    <source>
        <strain evidence="1 2">NBRC 16055</strain>
    </source>
</reference>
<name>A0A511FHH3_9CELL</name>
<dbReference type="EMBL" id="BJVQ01000101">
    <property type="protein sequence ID" value="GEL48709.1"/>
    <property type="molecule type" value="Genomic_DNA"/>
</dbReference>
<organism evidence="1 2">
    <name type="scientific">Cellulomonas hominis</name>
    <dbReference type="NCBI Taxonomy" id="156981"/>
    <lineage>
        <taxon>Bacteria</taxon>
        <taxon>Bacillati</taxon>
        <taxon>Actinomycetota</taxon>
        <taxon>Actinomycetes</taxon>
        <taxon>Micrococcales</taxon>
        <taxon>Cellulomonadaceae</taxon>
        <taxon>Cellulomonas</taxon>
    </lineage>
</organism>
<dbReference type="Proteomes" id="UP000321723">
    <property type="component" value="Unassembled WGS sequence"/>
</dbReference>
<keyword evidence="2" id="KW-1185">Reference proteome</keyword>
<gene>
    <name evidence="1" type="ORF">CHO01_38250</name>
</gene>
<proteinExistence type="predicted"/>
<sequence length="310" mass="33865">MEHLLDAASHHGRAAIRAVTSKDEFVLLDGAFHVGAAVELAAKAAVAETEPMLLSSAGNTKGEMVDTLARFRPGVNVAPVPGGQRRRLRTIDASVAVAVVARLYPKCNVSVELPLDVRNDAVHLAVVDPDRLTEAVRAMVVYVTLVVEAIELPPALFWRDEANEALSLQTQRVRRLLKLAKRRVVLAKQAFELRLDAIEQPEGRDALVRQLERLRPAFDETVEHPCPACGYSAALGWTSDVDVERDPDGGYYVAFAGLSFEGLECPVCDLKLNAEETEALGIDGTWEPPEPEVDFADVLEASDYDEYDPS</sequence>